<proteinExistence type="predicted"/>
<reference evidence="3 4" key="1">
    <citation type="journal article" date="2015" name="Genome Announc.">
        <title>Genome Assemblies of Three Soil-Associated Devosia species: D. insulae, D. limi, and D. soli.</title>
        <authorList>
            <person name="Hassan Y.I."/>
            <person name="Lepp D."/>
            <person name="Zhou T."/>
        </authorList>
    </citation>
    <scope>NUCLEOTIDE SEQUENCE [LARGE SCALE GENOMIC DNA]</scope>
    <source>
        <strain evidence="3 4">DS-56</strain>
    </source>
</reference>
<comment type="caution">
    <text evidence="3">The sequence shown here is derived from an EMBL/GenBank/DDBJ whole genome shotgun (WGS) entry which is preliminary data.</text>
</comment>
<keyword evidence="4" id="KW-1185">Reference proteome</keyword>
<organism evidence="3 4">
    <name type="scientific">Devosia insulae DS-56</name>
    <dbReference type="NCBI Taxonomy" id="1116389"/>
    <lineage>
        <taxon>Bacteria</taxon>
        <taxon>Pseudomonadati</taxon>
        <taxon>Pseudomonadota</taxon>
        <taxon>Alphaproteobacteria</taxon>
        <taxon>Hyphomicrobiales</taxon>
        <taxon>Devosiaceae</taxon>
        <taxon>Devosia</taxon>
    </lineage>
</organism>
<dbReference type="Gene3D" id="3.40.50.1820">
    <property type="entry name" value="alpha/beta hydrolase"/>
    <property type="match status" value="1"/>
</dbReference>
<dbReference type="InterPro" id="IPR029058">
    <property type="entry name" value="AB_hydrolase_fold"/>
</dbReference>
<name>A0A1E5XW76_9HYPH</name>
<evidence type="ECO:0000256" key="1">
    <source>
        <dbReference type="ARBA" id="ARBA00022801"/>
    </source>
</evidence>
<dbReference type="Proteomes" id="UP000095463">
    <property type="component" value="Unassembled WGS sequence"/>
</dbReference>
<keyword evidence="1" id="KW-0378">Hydrolase</keyword>
<dbReference type="PANTHER" id="PTHR48081:SF33">
    <property type="entry name" value="KYNURENINE FORMAMIDASE"/>
    <property type="match status" value="1"/>
</dbReference>
<evidence type="ECO:0000259" key="2">
    <source>
        <dbReference type="Pfam" id="PF20434"/>
    </source>
</evidence>
<feature type="domain" description="BD-FAE-like" evidence="2">
    <location>
        <begin position="11"/>
        <end position="193"/>
    </location>
</feature>
<dbReference type="AlphaFoldDB" id="A0A1E5XW76"/>
<protein>
    <recommendedName>
        <fullName evidence="2">BD-FAE-like domain-containing protein</fullName>
    </recommendedName>
</protein>
<dbReference type="InterPro" id="IPR049492">
    <property type="entry name" value="BD-FAE-like_dom"/>
</dbReference>
<dbReference type="SUPFAM" id="SSF53474">
    <property type="entry name" value="alpha/beta-Hydrolases"/>
    <property type="match status" value="1"/>
</dbReference>
<evidence type="ECO:0000313" key="3">
    <source>
        <dbReference type="EMBL" id="OEO32832.1"/>
    </source>
</evidence>
<evidence type="ECO:0000313" key="4">
    <source>
        <dbReference type="Proteomes" id="UP000095463"/>
    </source>
</evidence>
<dbReference type="Pfam" id="PF20434">
    <property type="entry name" value="BD-FAE"/>
    <property type="match status" value="1"/>
</dbReference>
<dbReference type="PANTHER" id="PTHR48081">
    <property type="entry name" value="AB HYDROLASE SUPERFAMILY PROTEIN C4A8.06C"/>
    <property type="match status" value="1"/>
</dbReference>
<sequence length="259" mass="27820">MSYGERPKQKLDVYGPRHSAGPVPVVIYIYGGAWNEGDRRDFAFVARWLAGHGYLVVVPDYRVLPEVEYPVFLEDCADAVRWTLQHAAQYGGDASRLALVGHSAGAYNAVMLALEPAYGVAGAIDAVVGLSGPYNFYPFDVPISIRTFSGAADPLATQPVNLVSSAAPPMFLASADGDTVVGPQNTVALARRLREQGVAVTERHFPRFTHPSTLLELGSLLTRRSSLGGEVAEFLKHTLRLAPPDSDAMIGARKEGAGR</sequence>
<gene>
    <name evidence="3" type="ORF">VW23_009605</name>
</gene>
<dbReference type="InterPro" id="IPR050300">
    <property type="entry name" value="GDXG_lipolytic_enzyme"/>
</dbReference>
<accession>A0A1E5XW76</accession>
<dbReference type="EMBL" id="LAJE02000052">
    <property type="protein sequence ID" value="OEO32832.1"/>
    <property type="molecule type" value="Genomic_DNA"/>
</dbReference>
<dbReference type="GO" id="GO:0016787">
    <property type="term" value="F:hydrolase activity"/>
    <property type="evidence" value="ECO:0007669"/>
    <property type="project" value="UniProtKB-KW"/>
</dbReference>